<reference evidence="2 3" key="1">
    <citation type="submission" date="2017-03" db="EMBL/GenBank/DDBJ databases">
        <title>Draft genime sequence of the acidophilic sulfur-oxidizing bacterium Acidithiobacillus sp. SH, isolated from seawater.</title>
        <authorList>
            <person name="Sharmin S."/>
            <person name="Tokuhisa M."/>
            <person name="Kanao T."/>
            <person name="Kamimura K."/>
        </authorList>
    </citation>
    <scope>NUCLEOTIDE SEQUENCE [LARGE SCALE GENOMIC DNA]</scope>
    <source>
        <strain evidence="2 3">SH</strain>
    </source>
</reference>
<dbReference type="SUPFAM" id="SSF51182">
    <property type="entry name" value="RmlC-like cupins"/>
    <property type="match status" value="1"/>
</dbReference>
<protein>
    <recommendedName>
        <fullName evidence="1">DUF985 domain-containing protein</fullName>
    </recommendedName>
</protein>
<evidence type="ECO:0000313" key="2">
    <source>
        <dbReference type="EMBL" id="PKY11380.1"/>
    </source>
</evidence>
<evidence type="ECO:0000313" key="3">
    <source>
        <dbReference type="Proteomes" id="UP000234329"/>
    </source>
</evidence>
<dbReference type="InterPro" id="IPR014710">
    <property type="entry name" value="RmlC-like_jellyroll"/>
</dbReference>
<evidence type="ECO:0000259" key="1">
    <source>
        <dbReference type="Pfam" id="PF06172"/>
    </source>
</evidence>
<gene>
    <name evidence="2" type="ORF">B1757_04745</name>
</gene>
<dbReference type="Proteomes" id="UP000234329">
    <property type="component" value="Unassembled WGS sequence"/>
</dbReference>
<dbReference type="InterPro" id="IPR011051">
    <property type="entry name" value="RmlC_Cupin_sf"/>
</dbReference>
<name>A0A2I1DNC2_9PROT</name>
<sequence length="174" mass="19972">MVYREHPPARSNTFMSAQSKSIIQHLNLTTHPEGGWYRRLFCADSQISTPRGMRPTRTSIYYLLEHGQQSCWHVILSTEIWHFYAGGPLELVTYNPVTQQVQQRVLGDDREAGQLRRAVVPGKVWQCARSLGPYALLVCDVAPGFDFADFQFVRDIPDAQRHFQGEMAALQCFW</sequence>
<dbReference type="PANTHER" id="PTHR33387:SF3">
    <property type="entry name" value="DUF985 DOMAIN-CONTAINING PROTEIN"/>
    <property type="match status" value="1"/>
</dbReference>
<dbReference type="Gene3D" id="2.60.120.10">
    <property type="entry name" value="Jelly Rolls"/>
    <property type="match status" value="1"/>
</dbReference>
<dbReference type="EMBL" id="MXAV01000015">
    <property type="protein sequence ID" value="PKY11380.1"/>
    <property type="molecule type" value="Genomic_DNA"/>
</dbReference>
<dbReference type="AlphaFoldDB" id="A0A2I1DNC2"/>
<feature type="domain" description="DUF985" evidence="1">
    <location>
        <begin position="21"/>
        <end position="152"/>
    </location>
</feature>
<dbReference type="PANTHER" id="PTHR33387">
    <property type="entry name" value="RMLC-LIKE JELLY ROLL FOLD PROTEIN"/>
    <property type="match status" value="1"/>
</dbReference>
<proteinExistence type="predicted"/>
<accession>A0A2I1DNC2</accession>
<comment type="caution">
    <text evidence="2">The sequence shown here is derived from an EMBL/GenBank/DDBJ whole genome shotgun (WGS) entry which is preliminary data.</text>
</comment>
<dbReference type="Pfam" id="PF06172">
    <property type="entry name" value="Cupin_5"/>
    <property type="match status" value="1"/>
</dbReference>
<dbReference type="OrthoDB" id="9798288at2"/>
<dbReference type="InterPro" id="IPR039935">
    <property type="entry name" value="YML079W-like"/>
</dbReference>
<dbReference type="InParanoid" id="A0A2I1DNC2"/>
<dbReference type="InterPro" id="IPR009327">
    <property type="entry name" value="Cupin_DUF985"/>
</dbReference>
<keyword evidence="3" id="KW-1185">Reference proteome</keyword>
<dbReference type="CDD" id="cd06121">
    <property type="entry name" value="cupin_YML079wp"/>
    <property type="match status" value="1"/>
</dbReference>
<organism evidence="2 3">
    <name type="scientific">Acidithiobacillus marinus</name>
    <dbReference type="NCBI Taxonomy" id="187490"/>
    <lineage>
        <taxon>Bacteria</taxon>
        <taxon>Pseudomonadati</taxon>
        <taxon>Pseudomonadota</taxon>
        <taxon>Acidithiobacillia</taxon>
        <taxon>Acidithiobacillales</taxon>
        <taxon>Acidithiobacillaceae</taxon>
        <taxon>Acidithiobacillus</taxon>
    </lineage>
</organism>